<protein>
    <recommendedName>
        <fullName evidence="2">MTHFR SAM-binding regulatory domain-containing protein</fullName>
    </recommendedName>
</protein>
<keyword evidence="4" id="KW-1185">Reference proteome</keyword>
<feature type="domain" description="MTHFR SAM-binding regulatory" evidence="2">
    <location>
        <begin position="112"/>
        <end position="215"/>
    </location>
</feature>
<dbReference type="GO" id="GO:0004489">
    <property type="term" value="F:methylenetetrahydrofolate reductase [NAD(P)H] activity"/>
    <property type="evidence" value="ECO:0007669"/>
    <property type="project" value="TreeGrafter"/>
</dbReference>
<feature type="compositionally biased region" description="Basic residues" evidence="1">
    <location>
        <begin position="88"/>
        <end position="98"/>
    </location>
</feature>
<feature type="region of interest" description="Disordered" evidence="1">
    <location>
        <begin position="74"/>
        <end position="122"/>
    </location>
</feature>
<gene>
    <name evidence="3" type="ORF">BGZ95_004940</name>
</gene>
<evidence type="ECO:0000313" key="4">
    <source>
        <dbReference type="Proteomes" id="UP001194580"/>
    </source>
</evidence>
<dbReference type="Proteomes" id="UP001194580">
    <property type="component" value="Unassembled WGS sequence"/>
</dbReference>
<dbReference type="GO" id="GO:0035999">
    <property type="term" value="P:tetrahydrofolate interconversion"/>
    <property type="evidence" value="ECO:0007669"/>
    <property type="project" value="TreeGrafter"/>
</dbReference>
<dbReference type="AlphaFoldDB" id="A0AAD4H1I9"/>
<dbReference type="GO" id="GO:0071949">
    <property type="term" value="F:FAD binding"/>
    <property type="evidence" value="ECO:0007669"/>
    <property type="project" value="TreeGrafter"/>
</dbReference>
<proteinExistence type="predicted"/>
<sequence length="308" mass="33678">SGGSGEYRERLVELNGVGHYLIINSQPVVNGARSDDKVFGWGAPGGYVYQKLPILINRLNTHFPNYTYSATNRSGTTFLHSSSPRSKSNPKSKSKSKRQPSLTNTSNDNGNKDGNEEELPNTVTWGVFPGQEIVQPTIVERSSFLVWKDEAFALWGQWAQCFEKNSNEEDEDEEDMTTRKLLGEEVGERWFLMNVVNNDYHEPQGVFDLFEEDFVLARAKTEAVAKVVVEEKVEVAVAVKEKQTERNAQVDVMHIVAVAKGEGDGVGVGVFSRAVAAAVAVARGSGGVVCQTFSVDTVPVAAEANCSA</sequence>
<reference evidence="3" key="1">
    <citation type="journal article" date="2020" name="Fungal Divers.">
        <title>Resolving the Mortierellaceae phylogeny through synthesis of multi-gene phylogenetics and phylogenomics.</title>
        <authorList>
            <person name="Vandepol N."/>
            <person name="Liber J."/>
            <person name="Desiro A."/>
            <person name="Na H."/>
            <person name="Kennedy M."/>
            <person name="Barry K."/>
            <person name="Grigoriev I.V."/>
            <person name="Miller A.N."/>
            <person name="O'Donnell K."/>
            <person name="Stajich J.E."/>
            <person name="Bonito G."/>
        </authorList>
    </citation>
    <scope>NUCLEOTIDE SEQUENCE</scope>
    <source>
        <strain evidence="3">NRRL 28262</strain>
    </source>
</reference>
<dbReference type="Pfam" id="PF21895">
    <property type="entry name" value="MTHFR_C"/>
    <property type="match status" value="2"/>
</dbReference>
<comment type="caution">
    <text evidence="3">The sequence shown here is derived from an EMBL/GenBank/DDBJ whole genome shotgun (WGS) entry which is preliminary data.</text>
</comment>
<dbReference type="GO" id="GO:0005829">
    <property type="term" value="C:cytosol"/>
    <property type="evidence" value="ECO:0007669"/>
    <property type="project" value="TreeGrafter"/>
</dbReference>
<dbReference type="GO" id="GO:0009086">
    <property type="term" value="P:methionine biosynthetic process"/>
    <property type="evidence" value="ECO:0007669"/>
    <property type="project" value="TreeGrafter"/>
</dbReference>
<evidence type="ECO:0000313" key="3">
    <source>
        <dbReference type="EMBL" id="KAG0258497.1"/>
    </source>
</evidence>
<organism evidence="3 4">
    <name type="scientific">Linnemannia exigua</name>
    <dbReference type="NCBI Taxonomy" id="604196"/>
    <lineage>
        <taxon>Eukaryota</taxon>
        <taxon>Fungi</taxon>
        <taxon>Fungi incertae sedis</taxon>
        <taxon>Mucoromycota</taxon>
        <taxon>Mortierellomycotina</taxon>
        <taxon>Mortierellomycetes</taxon>
        <taxon>Mortierellales</taxon>
        <taxon>Mortierellaceae</taxon>
        <taxon>Linnemannia</taxon>
    </lineage>
</organism>
<dbReference type="PANTHER" id="PTHR45754:SF3">
    <property type="entry name" value="METHYLENETETRAHYDROFOLATE REDUCTASE (NADPH)"/>
    <property type="match status" value="1"/>
</dbReference>
<name>A0AAD4H1I9_9FUNG</name>
<accession>A0AAD4H1I9</accession>
<dbReference type="PANTHER" id="PTHR45754">
    <property type="entry name" value="METHYLENETETRAHYDROFOLATE REDUCTASE"/>
    <property type="match status" value="1"/>
</dbReference>
<evidence type="ECO:0000256" key="1">
    <source>
        <dbReference type="SAM" id="MobiDB-lite"/>
    </source>
</evidence>
<dbReference type="EMBL" id="JAAAIL010002295">
    <property type="protein sequence ID" value="KAG0258497.1"/>
    <property type="molecule type" value="Genomic_DNA"/>
</dbReference>
<feature type="domain" description="MTHFR SAM-binding regulatory" evidence="2">
    <location>
        <begin position="9"/>
        <end position="52"/>
    </location>
</feature>
<evidence type="ECO:0000259" key="2">
    <source>
        <dbReference type="Pfam" id="PF21895"/>
    </source>
</evidence>
<dbReference type="InterPro" id="IPR053806">
    <property type="entry name" value="MTHFR_C"/>
</dbReference>
<feature type="non-terminal residue" evidence="3">
    <location>
        <position position="1"/>
    </location>
</feature>